<protein>
    <submittedName>
        <fullName evidence="1">Uncharacterized protein</fullName>
    </submittedName>
</protein>
<dbReference type="Proteomes" id="UP000624183">
    <property type="component" value="Unassembled WGS sequence"/>
</dbReference>
<dbReference type="EMBL" id="BMUW01000001">
    <property type="protein sequence ID" value="GGZ37786.1"/>
    <property type="molecule type" value="Genomic_DNA"/>
</dbReference>
<reference evidence="2" key="1">
    <citation type="journal article" date="2019" name="Int. J. Syst. Evol. Microbiol.">
        <title>The Global Catalogue of Microorganisms (GCM) 10K type strain sequencing project: providing services to taxonomists for standard genome sequencing and annotation.</title>
        <authorList>
            <consortium name="The Broad Institute Genomics Platform"/>
            <consortium name="The Broad Institute Genome Sequencing Center for Infectious Disease"/>
            <person name="Wu L."/>
            <person name="Ma J."/>
        </authorList>
    </citation>
    <scope>NUCLEOTIDE SEQUENCE [LARGE SCALE GENOMIC DNA]</scope>
    <source>
        <strain evidence="2">JCM 4602</strain>
    </source>
</reference>
<name>A0ABQ3BGH0_9ACTN</name>
<accession>A0ABQ3BGH0</accession>
<evidence type="ECO:0000313" key="1">
    <source>
        <dbReference type="EMBL" id="GGZ37786.1"/>
    </source>
</evidence>
<evidence type="ECO:0000313" key="2">
    <source>
        <dbReference type="Proteomes" id="UP000624183"/>
    </source>
</evidence>
<comment type="caution">
    <text evidence="1">The sequence shown here is derived from an EMBL/GenBank/DDBJ whole genome shotgun (WGS) entry which is preliminary data.</text>
</comment>
<gene>
    <name evidence="1" type="ORF">GCM10010328_09360</name>
</gene>
<keyword evidence="2" id="KW-1185">Reference proteome</keyword>
<sequence length="121" mass="12615">MSVPDEGAHGSIRDGVRIFTRLEHCAGPCPAAALPLRAARCAVTVCHRCAAITACRNGHFRATGHSERLFPSFMSMTLESGRGKAAHLAAYRGLLPGGPVPPWCPSPLGGGDGHHGHTLEG</sequence>
<proteinExistence type="predicted"/>
<organism evidence="1 2">
    <name type="scientific">Streptomyces rubiginosohelvolus</name>
    <dbReference type="NCBI Taxonomy" id="67362"/>
    <lineage>
        <taxon>Bacteria</taxon>
        <taxon>Bacillati</taxon>
        <taxon>Actinomycetota</taxon>
        <taxon>Actinomycetes</taxon>
        <taxon>Kitasatosporales</taxon>
        <taxon>Streptomycetaceae</taxon>
        <taxon>Streptomyces</taxon>
    </lineage>
</organism>